<dbReference type="InterPro" id="IPR008271">
    <property type="entry name" value="Ser/Thr_kinase_AS"/>
</dbReference>
<evidence type="ECO:0000256" key="2">
    <source>
        <dbReference type="ARBA" id="ARBA00012425"/>
    </source>
</evidence>
<dbReference type="InterPro" id="IPR017441">
    <property type="entry name" value="Protein_kinase_ATP_BS"/>
</dbReference>
<feature type="binding site" evidence="10">
    <location>
        <position position="33"/>
    </location>
    <ligand>
        <name>ATP</name>
        <dbReference type="ChEBI" id="CHEBI:30616"/>
    </ligand>
</feature>
<evidence type="ECO:0000256" key="6">
    <source>
        <dbReference type="ARBA" id="ARBA00022777"/>
    </source>
</evidence>
<dbReference type="PROSITE" id="PS00107">
    <property type="entry name" value="PROTEIN_KINASE_ATP"/>
    <property type="match status" value="1"/>
</dbReference>
<evidence type="ECO:0000256" key="1">
    <source>
        <dbReference type="ARBA" id="ARBA00006485"/>
    </source>
</evidence>
<dbReference type="InterPro" id="IPR000719">
    <property type="entry name" value="Prot_kinase_dom"/>
</dbReference>
<dbReference type="PANTHER" id="PTHR24056:SF171">
    <property type="entry name" value="CYCLIN-DEPENDENT KINASE 20"/>
    <property type="match status" value="1"/>
</dbReference>
<evidence type="ECO:0000259" key="12">
    <source>
        <dbReference type="PROSITE" id="PS50011"/>
    </source>
</evidence>
<evidence type="ECO:0000256" key="9">
    <source>
        <dbReference type="ARBA" id="ARBA00048367"/>
    </source>
</evidence>
<organism evidence="13 14">
    <name type="scientific">Dunaliella salina</name>
    <name type="common">Green alga</name>
    <name type="synonym">Protococcus salinus</name>
    <dbReference type="NCBI Taxonomy" id="3046"/>
    <lineage>
        <taxon>Eukaryota</taxon>
        <taxon>Viridiplantae</taxon>
        <taxon>Chlorophyta</taxon>
        <taxon>core chlorophytes</taxon>
        <taxon>Chlorophyceae</taxon>
        <taxon>CS clade</taxon>
        <taxon>Chlamydomonadales</taxon>
        <taxon>Dunaliellaceae</taxon>
        <taxon>Dunaliella</taxon>
    </lineage>
</organism>
<comment type="catalytic activity">
    <reaction evidence="8">
        <text>L-threonyl-[protein] + ATP = O-phospho-L-threonyl-[protein] + ADP + H(+)</text>
        <dbReference type="Rhea" id="RHEA:46608"/>
        <dbReference type="Rhea" id="RHEA-COMP:11060"/>
        <dbReference type="Rhea" id="RHEA-COMP:11605"/>
        <dbReference type="ChEBI" id="CHEBI:15378"/>
        <dbReference type="ChEBI" id="CHEBI:30013"/>
        <dbReference type="ChEBI" id="CHEBI:30616"/>
        <dbReference type="ChEBI" id="CHEBI:61977"/>
        <dbReference type="ChEBI" id="CHEBI:456216"/>
        <dbReference type="EC" id="2.7.11.22"/>
    </reaction>
</comment>
<evidence type="ECO:0000256" key="4">
    <source>
        <dbReference type="ARBA" id="ARBA00022679"/>
    </source>
</evidence>
<dbReference type="Proteomes" id="UP000815325">
    <property type="component" value="Unassembled WGS sequence"/>
</dbReference>
<comment type="catalytic activity">
    <reaction evidence="9">
        <text>L-seryl-[protein] + ATP = O-phospho-L-seryl-[protein] + ADP + H(+)</text>
        <dbReference type="Rhea" id="RHEA:17989"/>
        <dbReference type="Rhea" id="RHEA-COMP:9863"/>
        <dbReference type="Rhea" id="RHEA-COMP:11604"/>
        <dbReference type="ChEBI" id="CHEBI:15378"/>
        <dbReference type="ChEBI" id="CHEBI:29999"/>
        <dbReference type="ChEBI" id="CHEBI:30616"/>
        <dbReference type="ChEBI" id="CHEBI:83421"/>
        <dbReference type="ChEBI" id="CHEBI:456216"/>
        <dbReference type="EC" id="2.7.11.22"/>
    </reaction>
</comment>
<dbReference type="SUPFAM" id="SSF56112">
    <property type="entry name" value="Protein kinase-like (PK-like)"/>
    <property type="match status" value="1"/>
</dbReference>
<dbReference type="PROSITE" id="PS00108">
    <property type="entry name" value="PROTEIN_KINASE_ST"/>
    <property type="match status" value="1"/>
</dbReference>
<dbReference type="InterPro" id="IPR050108">
    <property type="entry name" value="CDK"/>
</dbReference>
<dbReference type="PANTHER" id="PTHR24056">
    <property type="entry name" value="CELL DIVISION PROTEIN KINASE"/>
    <property type="match status" value="1"/>
</dbReference>
<keyword evidence="14" id="KW-1185">Reference proteome</keyword>
<keyword evidence="4" id="KW-0808">Transferase</keyword>
<evidence type="ECO:0000256" key="11">
    <source>
        <dbReference type="RuleBase" id="RU000304"/>
    </source>
</evidence>
<dbReference type="EMBL" id="MU069575">
    <property type="protein sequence ID" value="KAF5838518.1"/>
    <property type="molecule type" value="Genomic_DNA"/>
</dbReference>
<comment type="caution">
    <text evidence="13">The sequence shown here is derived from an EMBL/GenBank/DDBJ whole genome shotgun (WGS) entry which is preliminary data.</text>
</comment>
<gene>
    <name evidence="13" type="ORF">DUNSADRAFT_2716</name>
</gene>
<evidence type="ECO:0000313" key="13">
    <source>
        <dbReference type="EMBL" id="KAF5838518.1"/>
    </source>
</evidence>
<keyword evidence="5 10" id="KW-0547">Nucleotide-binding</keyword>
<protein>
    <recommendedName>
        <fullName evidence="2">cyclin-dependent kinase</fullName>
        <ecNumber evidence="2">2.7.11.22</ecNumber>
    </recommendedName>
</protein>
<accession>A0ABQ7GVA7</accession>
<dbReference type="PROSITE" id="PS50011">
    <property type="entry name" value="PROTEIN_KINASE_DOM"/>
    <property type="match status" value="1"/>
</dbReference>
<evidence type="ECO:0000256" key="8">
    <source>
        <dbReference type="ARBA" id="ARBA00047811"/>
    </source>
</evidence>
<dbReference type="Gene3D" id="3.30.200.20">
    <property type="entry name" value="Phosphorylase Kinase, domain 1"/>
    <property type="match status" value="1"/>
</dbReference>
<proteinExistence type="inferred from homology"/>
<dbReference type="Gene3D" id="1.10.510.10">
    <property type="entry name" value="Transferase(Phosphotransferase) domain 1"/>
    <property type="match status" value="1"/>
</dbReference>
<feature type="domain" description="Protein kinase" evidence="12">
    <location>
        <begin position="4"/>
        <end position="307"/>
    </location>
</feature>
<keyword evidence="7 10" id="KW-0067">ATP-binding</keyword>
<dbReference type="Pfam" id="PF00069">
    <property type="entry name" value="Pkinase"/>
    <property type="match status" value="1"/>
</dbReference>
<dbReference type="SMART" id="SM00220">
    <property type="entry name" value="S_TKc"/>
    <property type="match status" value="1"/>
</dbReference>
<sequence length="307" mass="33130">MHSYDHIRKLGQGAFGEVALARAVETGEVVALKRIYIRDASSGGLPDNVIREIKCMQSLEHPNIVELKDVFAKGSSMVLVQEYCATDLASLLRKQHCRLPERCVKGLMQQMLRGLAACHAAGIMHRDIKPSNVMLTHGGCAKLGDFGLGRPFSLVPPAPGARPAAYTHTVATRWYRAPELLYGAKEYSPAVDVWALGAVLAEMLGSRNVVVQLHRSYIGIGTCAIVACSHRLWLGPFGFAHPFRYGILGESAPHPCVCGCVWVGGLMCGPHVWALGAPHEGVCVWVGVLMCGPHVWALGVPHEGVCV</sequence>
<name>A0ABQ7GVA7_DUNSA</name>
<evidence type="ECO:0000256" key="7">
    <source>
        <dbReference type="ARBA" id="ARBA00022840"/>
    </source>
</evidence>
<comment type="similarity">
    <text evidence="1">Belongs to the protein kinase superfamily. CMGC Ser/Thr protein kinase family. CDC2/CDKX subfamily.</text>
</comment>
<evidence type="ECO:0000256" key="5">
    <source>
        <dbReference type="ARBA" id="ARBA00022741"/>
    </source>
</evidence>
<evidence type="ECO:0000256" key="3">
    <source>
        <dbReference type="ARBA" id="ARBA00022527"/>
    </source>
</evidence>
<dbReference type="EC" id="2.7.11.22" evidence="2"/>
<dbReference type="InterPro" id="IPR011009">
    <property type="entry name" value="Kinase-like_dom_sf"/>
</dbReference>
<keyword evidence="6" id="KW-0418">Kinase</keyword>
<reference evidence="13" key="1">
    <citation type="submission" date="2017-08" db="EMBL/GenBank/DDBJ databases">
        <authorList>
            <person name="Polle J.E."/>
            <person name="Barry K."/>
            <person name="Cushman J."/>
            <person name="Schmutz J."/>
            <person name="Tran D."/>
            <person name="Hathwaick L.T."/>
            <person name="Yim W.C."/>
            <person name="Jenkins J."/>
            <person name="Mckie-Krisberg Z.M."/>
            <person name="Prochnik S."/>
            <person name="Lindquist E."/>
            <person name="Dockter R.B."/>
            <person name="Adam C."/>
            <person name="Molina H."/>
            <person name="Bunkerborg J."/>
            <person name="Jin E."/>
            <person name="Buchheim M."/>
            <person name="Magnuson J."/>
        </authorList>
    </citation>
    <scope>NUCLEOTIDE SEQUENCE</scope>
    <source>
        <strain evidence="13">CCAP 19/18</strain>
    </source>
</reference>
<evidence type="ECO:0000313" key="14">
    <source>
        <dbReference type="Proteomes" id="UP000815325"/>
    </source>
</evidence>
<keyword evidence="3 11" id="KW-0723">Serine/threonine-protein kinase</keyword>
<evidence type="ECO:0000256" key="10">
    <source>
        <dbReference type="PROSITE-ProRule" id="PRU10141"/>
    </source>
</evidence>